<dbReference type="KEGG" id="mpi:Mpet_2460"/>
<accession>E1REG1</accession>
<protein>
    <recommendedName>
        <fullName evidence="2">Archaeal Type IV pilin N-terminal domain-containing protein</fullName>
    </recommendedName>
</protein>
<feature type="domain" description="Archaeal Type IV pilin N-terminal" evidence="2">
    <location>
        <begin position="7"/>
        <end position="86"/>
    </location>
</feature>
<evidence type="ECO:0000256" key="1">
    <source>
        <dbReference type="SAM" id="Phobius"/>
    </source>
</evidence>
<dbReference type="NCBIfam" id="TIGR02537">
    <property type="entry name" value="arch_flag_Nterm"/>
    <property type="match status" value="1"/>
</dbReference>
<dbReference type="STRING" id="679926.Mpet_2460"/>
<reference evidence="3 4" key="1">
    <citation type="journal article" date="2010" name="Stand. Genomic Sci.">
        <title>Complete genome sequence of Methanoplanus petrolearius type strain (SEBR 4847).</title>
        <authorList>
            <person name="Brambilla E."/>
            <person name="Djao O.D."/>
            <person name="Daligault H."/>
            <person name="Lapidus A."/>
            <person name="Lucas S."/>
            <person name="Hammon N."/>
            <person name="Nolan M."/>
            <person name="Tice H."/>
            <person name="Cheng J.F."/>
            <person name="Han C."/>
            <person name="Tapia R."/>
            <person name="Goodwin L."/>
            <person name="Pitluck S."/>
            <person name="Liolios K."/>
            <person name="Ivanova N."/>
            <person name="Mavromatis K."/>
            <person name="Mikhailova N."/>
            <person name="Pati A."/>
            <person name="Chen A."/>
            <person name="Palaniappan K."/>
            <person name="Land M."/>
            <person name="Hauser L."/>
            <person name="Chang Y.J."/>
            <person name="Jeffries C.D."/>
            <person name="Rohde M."/>
            <person name="Spring S."/>
            <person name="Sikorski J."/>
            <person name="Goker M."/>
            <person name="Woyke T."/>
            <person name="Bristow J."/>
            <person name="Eisen J.A."/>
            <person name="Markowitz V."/>
            <person name="Hugenholtz P."/>
            <person name="Kyrpides N.C."/>
            <person name="Klenk H.P."/>
        </authorList>
    </citation>
    <scope>NUCLEOTIDE SEQUENCE [LARGE SCALE GENOMIC DNA]</scope>
    <source>
        <strain evidence="4">DSM 11571 / OCM 486 / SEBR 4847</strain>
    </source>
</reference>
<dbReference type="AlphaFoldDB" id="E1REG1"/>
<dbReference type="InterPro" id="IPR013373">
    <property type="entry name" value="Flagellin/pilin_N_arc"/>
</dbReference>
<feature type="transmembrane region" description="Helical" evidence="1">
    <location>
        <begin position="12"/>
        <end position="39"/>
    </location>
</feature>
<evidence type="ECO:0000313" key="3">
    <source>
        <dbReference type="EMBL" id="ADN37204.1"/>
    </source>
</evidence>
<name>E1REG1_METP4</name>
<sequence length="241" mass="24804" precursor="true">MTMKNDQAVSPVVGVMLMLVVTIIIATVVSGFAGGLVAGGSQKSPDLAMDVKITNSGTWANSGFSAIVTGVSDPIQTSDLKIVTSWKKNDAIGGNISVGNVVNVIEPSIVSSGLNVASTAPYGFGMATVAGESAISGSSLRPNNASERWFGNYTLAPGVSMSAQPFGGMNDGTGQAYTSGYGIENSYEYTGFDSDKYTDPMQAVLGSGWEDLRTGDTVSVKVIFVPSGKTIFAKDVTVRGG</sequence>
<proteinExistence type="predicted"/>
<dbReference type="OrthoDB" id="125222at2157"/>
<evidence type="ECO:0000259" key="2">
    <source>
        <dbReference type="Pfam" id="PF07790"/>
    </source>
</evidence>
<evidence type="ECO:0000313" key="4">
    <source>
        <dbReference type="Proteomes" id="UP000006565"/>
    </source>
</evidence>
<dbReference type="RefSeq" id="WP_013330381.1">
    <property type="nucleotide sequence ID" value="NC_014507.1"/>
</dbReference>
<dbReference type="eggNOG" id="arCOG02421">
    <property type="taxonomic scope" value="Archaea"/>
</dbReference>
<keyword evidence="1" id="KW-0472">Membrane</keyword>
<dbReference type="EMBL" id="CP002117">
    <property type="protein sequence ID" value="ADN37204.1"/>
    <property type="molecule type" value="Genomic_DNA"/>
</dbReference>
<dbReference type="HOGENOM" id="CLU_092288_0_0_2"/>
<dbReference type="Proteomes" id="UP000006565">
    <property type="component" value="Chromosome"/>
</dbReference>
<keyword evidence="1" id="KW-1133">Transmembrane helix</keyword>
<dbReference type="GeneID" id="25395028"/>
<organism evidence="3 4">
    <name type="scientific">Methanolacinia petrolearia (strain DSM 11571 / OCM 486 / SEBR 4847)</name>
    <name type="common">Methanoplanus petrolearius</name>
    <dbReference type="NCBI Taxonomy" id="679926"/>
    <lineage>
        <taxon>Archaea</taxon>
        <taxon>Methanobacteriati</taxon>
        <taxon>Methanobacteriota</taxon>
        <taxon>Stenosarchaea group</taxon>
        <taxon>Methanomicrobia</taxon>
        <taxon>Methanomicrobiales</taxon>
        <taxon>Methanomicrobiaceae</taxon>
        <taxon>Methanolacinia</taxon>
    </lineage>
</organism>
<dbReference type="InterPro" id="IPR012859">
    <property type="entry name" value="Pilin_N_archaeal"/>
</dbReference>
<keyword evidence="4" id="KW-1185">Reference proteome</keyword>
<gene>
    <name evidence="3" type="ordered locus">Mpet_2460</name>
</gene>
<keyword evidence="1" id="KW-0812">Transmembrane</keyword>
<dbReference type="Pfam" id="PF07790">
    <property type="entry name" value="Pilin_N"/>
    <property type="match status" value="1"/>
</dbReference>